<sequence>MIGTSKPFSVVIRVLCIFALLNLAFAHNRNFPVSPNSFASNSSHHHESVRQNHSHMVSDSEICSKNASSKPQKLSKKHHNDNSCHELGACHACRIGASMLTPPDSVEIGEHNLFLVEILLPYDAVTFGTFFVKSNASPRSPPLSFIS</sequence>
<keyword evidence="2" id="KW-1185">Reference proteome</keyword>
<dbReference type="RefSeq" id="WP_075869134.1">
    <property type="nucleotide sequence ID" value="NZ_CALYQA010000009.1"/>
</dbReference>
<dbReference type="Proteomes" id="UP000187344">
    <property type="component" value="Unassembled WGS sequence"/>
</dbReference>
<dbReference type="EMBL" id="LXYT01000001">
    <property type="protein sequence ID" value="OLY43958.1"/>
    <property type="molecule type" value="Genomic_DNA"/>
</dbReference>
<dbReference type="AlphaFoldDB" id="A0A1R0FAK4"/>
<gene>
    <name evidence="1" type="ORF">PEB0149_014000</name>
</gene>
<accession>A0A1R0FAK4</accession>
<protein>
    <recommendedName>
        <fullName evidence="3">DUF2946 family protein</fullName>
    </recommendedName>
</protein>
<name>A0A1R0FAK4_9HYPH</name>
<proteinExistence type="predicted"/>
<comment type="caution">
    <text evidence="1">The sequence shown here is derived from an EMBL/GenBank/DDBJ whole genome shotgun (WGS) entry which is preliminary data.</text>
</comment>
<organism evidence="1 2">
    <name type="scientific">Bartonella apis</name>
    <dbReference type="NCBI Taxonomy" id="1686310"/>
    <lineage>
        <taxon>Bacteria</taxon>
        <taxon>Pseudomonadati</taxon>
        <taxon>Pseudomonadota</taxon>
        <taxon>Alphaproteobacteria</taxon>
        <taxon>Hyphomicrobiales</taxon>
        <taxon>Bartonellaceae</taxon>
        <taxon>Bartonella</taxon>
    </lineage>
</organism>
<evidence type="ECO:0008006" key="3">
    <source>
        <dbReference type="Google" id="ProtNLM"/>
    </source>
</evidence>
<evidence type="ECO:0000313" key="1">
    <source>
        <dbReference type="EMBL" id="OLY43958.1"/>
    </source>
</evidence>
<evidence type="ECO:0000313" key="2">
    <source>
        <dbReference type="Proteomes" id="UP000187344"/>
    </source>
</evidence>
<reference evidence="1 2" key="1">
    <citation type="submission" date="2016-12" db="EMBL/GenBank/DDBJ databases">
        <title>Comparative genomics of Bartonella apis.</title>
        <authorList>
            <person name="Engel P."/>
        </authorList>
    </citation>
    <scope>NUCLEOTIDE SEQUENCE [LARGE SCALE GENOMIC DNA]</scope>
    <source>
        <strain evidence="1 2">PEB0149</strain>
    </source>
</reference>